<sequence length="64" mass="6754">MLGFAMGLFDGDGCEDDWAELTPDFDEELADSGSLLAHPAMAIETVVTTTTAPAIVLLRKAKAI</sequence>
<organism evidence="2 3">
    <name type="scientific">Cutibacterium acnes</name>
    <name type="common">Propionibacterium acnes</name>
    <dbReference type="NCBI Taxonomy" id="1747"/>
    <lineage>
        <taxon>Bacteria</taxon>
        <taxon>Bacillati</taxon>
        <taxon>Actinomycetota</taxon>
        <taxon>Actinomycetes</taxon>
        <taxon>Propionibacteriales</taxon>
        <taxon>Propionibacteriaceae</taxon>
        <taxon>Cutibacterium</taxon>
    </lineage>
</organism>
<reference evidence="2 3" key="1">
    <citation type="submission" date="2017-02" db="EMBL/GenBank/DDBJ databases">
        <title>Prevalence of linear plasmids in Cutibacterium acnes isolates obtained from cancerous prostatic tissue.</title>
        <authorList>
            <person name="Davidsson S."/>
            <person name="Bruggemann H."/>
        </authorList>
    </citation>
    <scope>NUCLEOTIDE SEQUENCE [LARGE SCALE GENOMIC DNA]</scope>
    <source>
        <strain evidence="2 3">11-78</strain>
    </source>
</reference>
<dbReference type="Proteomes" id="UP000256621">
    <property type="component" value="Chromosome"/>
</dbReference>
<dbReference type="GeneID" id="92856345"/>
<proteinExistence type="predicted"/>
<protein>
    <submittedName>
        <fullName evidence="2">Uncharacterized protein</fullName>
    </submittedName>
</protein>
<evidence type="ECO:0000313" key="1">
    <source>
        <dbReference type="EMBL" id="AXM06742.1"/>
    </source>
</evidence>
<evidence type="ECO:0000313" key="4">
    <source>
        <dbReference type="Proteomes" id="UP000256621"/>
    </source>
</evidence>
<dbReference type="AlphaFoldDB" id="A0A2B7JRL4"/>
<name>A0A2B7JRL4_CUTAC</name>
<reference evidence="1 4" key="2">
    <citation type="submission" date="2018-08" db="EMBL/GenBank/DDBJ databases">
        <title>Genome sequencing of Cutibacterium acnes KCOM 1315.</title>
        <authorList>
            <person name="Kook J.-K."/>
            <person name="Park S.-N."/>
            <person name="Lim Y.K."/>
        </authorList>
    </citation>
    <scope>NUCLEOTIDE SEQUENCE [LARGE SCALE GENOMIC DNA]</scope>
    <source>
        <strain evidence="1 4">KCOM 1315</strain>
    </source>
</reference>
<dbReference type="RefSeq" id="WP_002517137.1">
    <property type="nucleotide sequence ID" value="NZ_AP019664.1"/>
</dbReference>
<evidence type="ECO:0000313" key="3">
    <source>
        <dbReference type="Proteomes" id="UP000226191"/>
    </source>
</evidence>
<gene>
    <name evidence="2" type="ORF">B1B09_04935</name>
    <name evidence="1" type="ORF">DXN06_05990</name>
</gene>
<dbReference type="Proteomes" id="UP000226191">
    <property type="component" value="Unassembled WGS sequence"/>
</dbReference>
<accession>A0A2B7JRL4</accession>
<dbReference type="EMBL" id="CP031442">
    <property type="protein sequence ID" value="AXM06742.1"/>
    <property type="molecule type" value="Genomic_DNA"/>
</dbReference>
<dbReference type="EMBL" id="MVCE01000002">
    <property type="protein sequence ID" value="PGF34964.1"/>
    <property type="molecule type" value="Genomic_DNA"/>
</dbReference>
<evidence type="ECO:0000313" key="2">
    <source>
        <dbReference type="EMBL" id="PGF34964.1"/>
    </source>
</evidence>
<dbReference type="OrthoDB" id="4131546at2"/>